<comment type="subunit">
    <text evidence="9">Homodimer.</text>
</comment>
<keyword evidence="4 9" id="KW-0418">Kinase</keyword>
<dbReference type="EMBL" id="BAABFO010000029">
    <property type="protein sequence ID" value="GAA4341402.1"/>
    <property type="molecule type" value="Genomic_DNA"/>
</dbReference>
<evidence type="ECO:0000256" key="6">
    <source>
        <dbReference type="ARBA" id="ARBA00022842"/>
    </source>
</evidence>
<keyword evidence="9" id="KW-0963">Cytoplasm</keyword>
<evidence type="ECO:0000256" key="8">
    <source>
        <dbReference type="ARBA" id="ARBA00023277"/>
    </source>
</evidence>
<comment type="subcellular location">
    <subcellularLocation>
        <location evidence="9">Cytoplasm</location>
    </subcellularLocation>
</comment>
<feature type="binding site" evidence="9">
    <location>
        <position position="291"/>
    </location>
    <ligand>
        <name>ATP</name>
        <dbReference type="ChEBI" id="CHEBI:30616"/>
    </ligand>
</feature>
<dbReference type="Proteomes" id="UP001501671">
    <property type="component" value="Unassembled WGS sequence"/>
</dbReference>
<accession>A0ABP8HMW1</accession>
<keyword evidence="5 9" id="KW-0067">ATP-binding</keyword>
<name>A0ABP8HMW1_9BURK</name>
<evidence type="ECO:0000256" key="9">
    <source>
        <dbReference type="HAMAP-Rule" id="MF_01987"/>
    </source>
</evidence>
<dbReference type="InterPro" id="IPR002139">
    <property type="entry name" value="Ribo/fructo_kinase"/>
</dbReference>
<dbReference type="InterPro" id="IPR011611">
    <property type="entry name" value="PfkB_dom"/>
</dbReference>
<keyword evidence="7 9" id="KW-0630">Potassium</keyword>
<evidence type="ECO:0000256" key="4">
    <source>
        <dbReference type="ARBA" id="ARBA00022777"/>
    </source>
</evidence>
<dbReference type="InterPro" id="IPR011877">
    <property type="entry name" value="Ribokinase"/>
</dbReference>
<evidence type="ECO:0000259" key="10">
    <source>
        <dbReference type="Pfam" id="PF00294"/>
    </source>
</evidence>
<feature type="binding site" evidence="9">
    <location>
        <position position="192"/>
    </location>
    <ligand>
        <name>ATP</name>
        <dbReference type="ChEBI" id="CHEBI:30616"/>
    </ligand>
</feature>
<keyword evidence="1 9" id="KW-0808">Transferase</keyword>
<evidence type="ECO:0000256" key="1">
    <source>
        <dbReference type="ARBA" id="ARBA00022679"/>
    </source>
</evidence>
<comment type="catalytic activity">
    <reaction evidence="9">
        <text>2-deoxy-D-ribose + ATP = 2-deoxy-D-ribose 5-phosphate + ADP + H(+)</text>
        <dbReference type="Rhea" id="RHEA:30871"/>
        <dbReference type="ChEBI" id="CHEBI:15378"/>
        <dbReference type="ChEBI" id="CHEBI:30616"/>
        <dbReference type="ChEBI" id="CHEBI:62877"/>
        <dbReference type="ChEBI" id="CHEBI:90761"/>
        <dbReference type="ChEBI" id="CHEBI:456216"/>
        <dbReference type="EC" id="2.7.1.229"/>
    </reaction>
</comment>
<comment type="caution">
    <text evidence="9">Lacks conserved residue(s) required for the propagation of feature annotation.</text>
</comment>
<feature type="active site" description="Proton acceptor" evidence="9">
    <location>
        <position position="267"/>
    </location>
</feature>
<feature type="binding site" evidence="9">
    <location>
        <begin position="266"/>
        <end position="267"/>
    </location>
    <ligand>
        <name>ATP</name>
        <dbReference type="ChEBI" id="CHEBI:30616"/>
    </ligand>
</feature>
<dbReference type="HAMAP" id="MF_01987">
    <property type="entry name" value="Ribokinase"/>
    <property type="match status" value="1"/>
</dbReference>
<keyword evidence="6 9" id="KW-0460">Magnesium</keyword>
<feature type="binding site" evidence="9">
    <location>
        <position position="302"/>
    </location>
    <ligand>
        <name>K(+)</name>
        <dbReference type="ChEBI" id="CHEBI:29103"/>
    </ligand>
</feature>
<dbReference type="PANTHER" id="PTHR10584:SF166">
    <property type="entry name" value="RIBOKINASE"/>
    <property type="match status" value="1"/>
</dbReference>
<dbReference type="PANTHER" id="PTHR10584">
    <property type="entry name" value="SUGAR KINASE"/>
    <property type="match status" value="1"/>
</dbReference>
<proteinExistence type="inferred from homology"/>
<keyword evidence="2 9" id="KW-0479">Metal-binding</keyword>
<dbReference type="PRINTS" id="PR00990">
    <property type="entry name" value="RIBOKINASE"/>
</dbReference>
<sequence length="321" mass="32722">MPTVAGAPPEPPRIAVLGSFMQACCWRMARLPRRGESVCAEAFATEPAGKGLSVAVGSRRLGARVDLLMAIGNDYVGDRLLQRLSDEGLAAGHVHRRGARSGYGAGLEGGGDNAIAVFPGANALLAPADVAAAEADIAAAGLLYGQFEVPPATVEAAFRAARAHGTRTVLNPSPWRPLAPALLALADVLIVNAVEARALLRRPLAPDRAGCAARLAAALPALRRRWRGEWLVVSLGAEGSLAVARDGSVAEAPALPVPATRSVGAGDAFSAGFCVALARGAGVRQALREGNACAALAVGRDGILDALPRAEELAAALRPSA</sequence>
<dbReference type="EC" id="2.7.1.229" evidence="9"/>
<evidence type="ECO:0000256" key="2">
    <source>
        <dbReference type="ARBA" id="ARBA00022723"/>
    </source>
</evidence>
<feature type="binding site" evidence="9">
    <location>
        <position position="263"/>
    </location>
    <ligand>
        <name>K(+)</name>
        <dbReference type="ChEBI" id="CHEBI:29103"/>
    </ligand>
</feature>
<evidence type="ECO:0000256" key="7">
    <source>
        <dbReference type="ARBA" id="ARBA00022958"/>
    </source>
</evidence>
<comment type="caution">
    <text evidence="11">The sequence shown here is derived from an EMBL/GenBank/DDBJ whole genome shotgun (WGS) entry which is preliminary data.</text>
</comment>
<keyword evidence="3 9" id="KW-0547">Nucleotide-binding</keyword>
<gene>
    <name evidence="11" type="primary">rbsK_2</name>
    <name evidence="9" type="synonym">deoK</name>
    <name evidence="11" type="ORF">GCM10023144_42110</name>
</gene>
<dbReference type="RefSeq" id="WP_345251885.1">
    <property type="nucleotide sequence ID" value="NZ_BAABFO010000029.1"/>
</dbReference>
<reference evidence="12" key="1">
    <citation type="journal article" date="2019" name="Int. J. Syst. Evol. Microbiol.">
        <title>The Global Catalogue of Microorganisms (GCM) 10K type strain sequencing project: providing services to taxonomists for standard genome sequencing and annotation.</title>
        <authorList>
            <consortium name="The Broad Institute Genomics Platform"/>
            <consortium name="The Broad Institute Genome Sequencing Center for Infectious Disease"/>
            <person name="Wu L."/>
            <person name="Ma J."/>
        </authorList>
    </citation>
    <scope>NUCLEOTIDE SEQUENCE [LARGE SCALE GENOMIC DNA]</scope>
    <source>
        <strain evidence="12">JCM 17666</strain>
    </source>
</reference>
<keyword evidence="12" id="KW-1185">Reference proteome</keyword>
<dbReference type="Pfam" id="PF00294">
    <property type="entry name" value="PfkB"/>
    <property type="match status" value="1"/>
</dbReference>
<comment type="similarity">
    <text evidence="9">Belongs to the carbohydrate kinase PfkB family. Deoxyribokinase subfamily.</text>
</comment>
<protein>
    <recommendedName>
        <fullName evidence="9">Deoxyribokinase</fullName>
        <shortName evidence="9">dRK</shortName>
        <ecNumber evidence="9">2.7.1.229</ecNumber>
    </recommendedName>
    <alternativeName>
        <fullName evidence="9">ATP:2-deoxy-D-ribose 5-phosphotransferase</fullName>
    </alternativeName>
</protein>
<feature type="domain" description="Carbohydrate kinase PfkB" evidence="10">
    <location>
        <begin position="13"/>
        <end position="306"/>
    </location>
</feature>
<feature type="binding site" evidence="9">
    <location>
        <begin position="234"/>
        <end position="239"/>
    </location>
    <ligand>
        <name>ATP</name>
        <dbReference type="ChEBI" id="CHEBI:30616"/>
    </ligand>
</feature>
<dbReference type="InterPro" id="IPR029056">
    <property type="entry name" value="Ribokinase-like"/>
</dbReference>
<feature type="binding site" evidence="9">
    <location>
        <position position="297"/>
    </location>
    <ligand>
        <name>K(+)</name>
        <dbReference type="ChEBI" id="CHEBI:29103"/>
    </ligand>
</feature>
<dbReference type="Gene3D" id="3.40.1190.20">
    <property type="match status" value="1"/>
</dbReference>
<feature type="binding site" evidence="9">
    <location>
        <position position="300"/>
    </location>
    <ligand>
        <name>K(+)</name>
        <dbReference type="ChEBI" id="CHEBI:29103"/>
    </ligand>
</feature>
<dbReference type="SUPFAM" id="SSF53613">
    <property type="entry name" value="Ribokinase-like"/>
    <property type="match status" value="1"/>
</dbReference>
<keyword evidence="8 9" id="KW-0119">Carbohydrate metabolism</keyword>
<feature type="binding site" evidence="9">
    <location>
        <position position="267"/>
    </location>
    <ligand>
        <name>substrate</name>
    </ligand>
</feature>
<evidence type="ECO:0000313" key="11">
    <source>
        <dbReference type="EMBL" id="GAA4341402.1"/>
    </source>
</evidence>
<evidence type="ECO:0000313" key="12">
    <source>
        <dbReference type="Proteomes" id="UP001501671"/>
    </source>
</evidence>
<comment type="cofactor">
    <cofactor evidence="9">
        <name>Mg(2+)</name>
        <dbReference type="ChEBI" id="CHEBI:18420"/>
    </cofactor>
</comment>
<evidence type="ECO:0000256" key="5">
    <source>
        <dbReference type="ARBA" id="ARBA00022840"/>
    </source>
</evidence>
<feature type="binding site" evidence="9">
    <location>
        <position position="148"/>
    </location>
    <ligand>
        <name>substrate</name>
    </ligand>
</feature>
<evidence type="ECO:0000256" key="3">
    <source>
        <dbReference type="ARBA" id="ARBA00022741"/>
    </source>
</evidence>
<comment type="function">
    <text evidence="9">Catalyzes the ATP-dependent phosphorylation of 2-deoxy-D-ribose to 2-deoxy-D-ribose 5-phosphate (dRib-5P), allowing the use of deoxyribose as the sole carbon source.</text>
</comment>
<organism evidence="11 12">
    <name type="scientific">Pigmentiphaga soli</name>
    <dbReference type="NCBI Taxonomy" id="1007095"/>
    <lineage>
        <taxon>Bacteria</taxon>
        <taxon>Pseudomonadati</taxon>
        <taxon>Pseudomonadota</taxon>
        <taxon>Betaproteobacteria</taxon>
        <taxon>Burkholderiales</taxon>
        <taxon>Alcaligenaceae</taxon>
        <taxon>Pigmentiphaga</taxon>
    </lineage>
</organism>
<feature type="site" description="Important for substrate specificity" evidence="9">
    <location>
        <position position="21"/>
    </location>
</feature>